<dbReference type="KEGG" id="psl:Psta_2062"/>
<evidence type="ECO:0000256" key="1">
    <source>
        <dbReference type="ARBA" id="ARBA00022574"/>
    </source>
</evidence>
<protein>
    <submittedName>
        <fullName evidence="5">WD-40 repeat protein</fullName>
    </submittedName>
</protein>
<keyword evidence="2" id="KW-0677">Repeat</keyword>
<keyword evidence="6" id="KW-1185">Reference proteome</keyword>
<dbReference type="InterPro" id="IPR015943">
    <property type="entry name" value="WD40/YVTN_repeat-like_dom_sf"/>
</dbReference>
<feature type="repeat" description="WD" evidence="3">
    <location>
        <begin position="331"/>
        <end position="362"/>
    </location>
</feature>
<dbReference type="AlphaFoldDB" id="D2R1L7"/>
<dbReference type="STRING" id="530564.Psta_2062"/>
<dbReference type="InterPro" id="IPR006311">
    <property type="entry name" value="TAT_signal"/>
</dbReference>
<dbReference type="PANTHER" id="PTHR19848">
    <property type="entry name" value="WD40 REPEAT PROTEIN"/>
    <property type="match status" value="1"/>
</dbReference>
<evidence type="ECO:0000256" key="3">
    <source>
        <dbReference type="PROSITE-ProRule" id="PRU00221"/>
    </source>
</evidence>
<dbReference type="InterPro" id="IPR020472">
    <property type="entry name" value="WD40_PAC1"/>
</dbReference>
<feature type="repeat" description="WD" evidence="3">
    <location>
        <begin position="249"/>
        <end position="279"/>
    </location>
</feature>
<feature type="repeat" description="WD" evidence="3">
    <location>
        <begin position="308"/>
        <end position="324"/>
    </location>
</feature>
<reference evidence="5 6" key="1">
    <citation type="journal article" date="2009" name="Stand. Genomic Sci.">
        <title>Complete genome sequence of Pirellula staleyi type strain (ATCC 27377).</title>
        <authorList>
            <person name="Clum A."/>
            <person name="Tindall B.J."/>
            <person name="Sikorski J."/>
            <person name="Ivanova N."/>
            <person name="Mavrommatis K."/>
            <person name="Lucas S."/>
            <person name="Glavina del Rio T."/>
            <person name="Nolan M."/>
            <person name="Chen F."/>
            <person name="Tice H."/>
            <person name="Pitluck S."/>
            <person name="Cheng J.F."/>
            <person name="Chertkov O."/>
            <person name="Brettin T."/>
            <person name="Han C."/>
            <person name="Detter J.C."/>
            <person name="Kuske C."/>
            <person name="Bruce D."/>
            <person name="Goodwin L."/>
            <person name="Ovchinikova G."/>
            <person name="Pati A."/>
            <person name="Mikhailova N."/>
            <person name="Chen A."/>
            <person name="Palaniappan K."/>
            <person name="Land M."/>
            <person name="Hauser L."/>
            <person name="Chang Y.J."/>
            <person name="Jeffries C.D."/>
            <person name="Chain P."/>
            <person name="Rohde M."/>
            <person name="Goker M."/>
            <person name="Bristow J."/>
            <person name="Eisen J.A."/>
            <person name="Markowitz V."/>
            <person name="Hugenholtz P."/>
            <person name="Kyrpides N.C."/>
            <person name="Klenk H.P."/>
            <person name="Lapidus A."/>
        </authorList>
    </citation>
    <scope>NUCLEOTIDE SEQUENCE [LARGE SCALE GENOMIC DNA]</scope>
    <source>
        <strain evidence="6">ATCC 27377 / DSM 6068 / ICPB 4128</strain>
    </source>
</reference>
<evidence type="ECO:0000313" key="5">
    <source>
        <dbReference type="EMBL" id="ADB16736.1"/>
    </source>
</evidence>
<feature type="domain" description="Anaphase-promoting complex subunit 4-like WD40" evidence="4">
    <location>
        <begin position="169"/>
        <end position="207"/>
    </location>
</feature>
<dbReference type="InterPro" id="IPR024977">
    <property type="entry name" value="Apc4-like_WD40_dom"/>
</dbReference>
<accession>D2R1L7</accession>
<dbReference type="PROSITE" id="PS00678">
    <property type="entry name" value="WD_REPEATS_1"/>
    <property type="match status" value="2"/>
</dbReference>
<dbReference type="SUPFAM" id="SSF50978">
    <property type="entry name" value="WD40 repeat-like"/>
    <property type="match status" value="1"/>
</dbReference>
<dbReference type="Pfam" id="PF00400">
    <property type="entry name" value="WD40"/>
    <property type="match status" value="5"/>
</dbReference>
<dbReference type="EMBL" id="CP001848">
    <property type="protein sequence ID" value="ADB16736.1"/>
    <property type="molecule type" value="Genomic_DNA"/>
</dbReference>
<dbReference type="PROSITE" id="PS51318">
    <property type="entry name" value="TAT"/>
    <property type="match status" value="1"/>
</dbReference>
<dbReference type="Gene3D" id="2.130.10.10">
    <property type="entry name" value="YVTN repeat-like/Quinoprotein amine dehydrogenase"/>
    <property type="match status" value="2"/>
</dbReference>
<dbReference type="PROSITE" id="PS50082">
    <property type="entry name" value="WD_REPEATS_2"/>
    <property type="match status" value="6"/>
</dbReference>
<sequence>MTLRVSLAHTCDRFSVLAFAPFPPLGVLGMNNPNRREFLVGAGTLAAAFVAGRPLLSANEVAAVNWPSRTIQLPPEIDERNNKKAPVVTAVRLHRQTQMLATAGDDHIVRVWGLADGKMIQRLDKHIDWVRTIDYSPDGTLLASAGNDRQILLWNAETGEFKSEFAKLPQAVTSIRFSHDGKLLAAAGFEQTIRLFDVATGKLVKEIAGPCDDHRSVAFSPDDQNLAIAGRSGVVRVSSVSSDAPPSDMPAHRQRVRAMVFSPDGAYLASAGEDRLVHISPLGGAAPFLLPRRPAKVLAITFYSPTHLATAGSDNLIRLWDVETQVETGILTGHTGSVAALDCIGNTLVSAGYDTTIRIWTITDNVARGDGNGGQLGRRPDVIEPLRK</sequence>
<feature type="repeat" description="WD" evidence="3">
    <location>
        <begin position="123"/>
        <end position="164"/>
    </location>
</feature>
<feature type="repeat" description="WD" evidence="3">
    <location>
        <begin position="165"/>
        <end position="206"/>
    </location>
</feature>
<dbReference type="HOGENOM" id="CLU_711430_0_0_0"/>
<evidence type="ECO:0000259" key="4">
    <source>
        <dbReference type="Pfam" id="PF12894"/>
    </source>
</evidence>
<evidence type="ECO:0000313" key="6">
    <source>
        <dbReference type="Proteomes" id="UP000001887"/>
    </source>
</evidence>
<keyword evidence="1 3" id="KW-0853">WD repeat</keyword>
<feature type="repeat" description="WD" evidence="3">
    <location>
        <begin position="88"/>
        <end position="122"/>
    </location>
</feature>
<name>D2R1L7_PIRSD</name>
<proteinExistence type="predicted"/>
<evidence type="ECO:0000256" key="2">
    <source>
        <dbReference type="ARBA" id="ARBA00022737"/>
    </source>
</evidence>
<organism evidence="5 6">
    <name type="scientific">Pirellula staleyi (strain ATCC 27377 / DSM 6068 / ICPB 4128)</name>
    <name type="common">Pirella staleyi</name>
    <dbReference type="NCBI Taxonomy" id="530564"/>
    <lineage>
        <taxon>Bacteria</taxon>
        <taxon>Pseudomonadati</taxon>
        <taxon>Planctomycetota</taxon>
        <taxon>Planctomycetia</taxon>
        <taxon>Pirellulales</taxon>
        <taxon>Pirellulaceae</taxon>
        <taxon>Pirellula</taxon>
    </lineage>
</organism>
<dbReference type="InterPro" id="IPR019775">
    <property type="entry name" value="WD40_repeat_CS"/>
</dbReference>
<gene>
    <name evidence="5" type="ordered locus">Psta_2062</name>
</gene>
<dbReference type="PRINTS" id="PR00320">
    <property type="entry name" value="GPROTEINBRPT"/>
</dbReference>
<dbReference type="SMART" id="SM00320">
    <property type="entry name" value="WD40"/>
    <property type="match status" value="7"/>
</dbReference>
<dbReference type="PROSITE" id="PS50294">
    <property type="entry name" value="WD_REPEATS_REGION"/>
    <property type="match status" value="2"/>
</dbReference>
<dbReference type="CDD" id="cd00200">
    <property type="entry name" value="WD40"/>
    <property type="match status" value="1"/>
</dbReference>
<dbReference type="Proteomes" id="UP000001887">
    <property type="component" value="Chromosome"/>
</dbReference>
<dbReference type="InterPro" id="IPR001680">
    <property type="entry name" value="WD40_rpt"/>
</dbReference>
<dbReference type="Pfam" id="PF12894">
    <property type="entry name" value="ANAPC4_WD40"/>
    <property type="match status" value="1"/>
</dbReference>
<dbReference type="PANTHER" id="PTHR19848:SF8">
    <property type="entry name" value="F-BOX AND WD REPEAT DOMAIN CONTAINING 7"/>
    <property type="match status" value="1"/>
</dbReference>
<dbReference type="eggNOG" id="COG2319">
    <property type="taxonomic scope" value="Bacteria"/>
</dbReference>
<dbReference type="InterPro" id="IPR036322">
    <property type="entry name" value="WD40_repeat_dom_sf"/>
</dbReference>